<reference evidence="1" key="1">
    <citation type="submission" date="2022-08" db="EMBL/GenBank/DDBJ databases">
        <title>Genome Sequence of Fusarium decemcellulare.</title>
        <authorList>
            <person name="Buettner E."/>
        </authorList>
    </citation>
    <scope>NUCLEOTIDE SEQUENCE</scope>
    <source>
        <strain evidence="1">Babe19</strain>
    </source>
</reference>
<organism evidence="1 2">
    <name type="scientific">Fusarium decemcellulare</name>
    <dbReference type="NCBI Taxonomy" id="57161"/>
    <lineage>
        <taxon>Eukaryota</taxon>
        <taxon>Fungi</taxon>
        <taxon>Dikarya</taxon>
        <taxon>Ascomycota</taxon>
        <taxon>Pezizomycotina</taxon>
        <taxon>Sordariomycetes</taxon>
        <taxon>Hypocreomycetidae</taxon>
        <taxon>Hypocreales</taxon>
        <taxon>Nectriaceae</taxon>
        <taxon>Fusarium</taxon>
        <taxon>Fusarium decemcellulare species complex</taxon>
    </lineage>
</organism>
<comment type="caution">
    <text evidence="1">The sequence shown here is derived from an EMBL/GenBank/DDBJ whole genome shotgun (WGS) entry which is preliminary data.</text>
</comment>
<protein>
    <submittedName>
        <fullName evidence="1">Uncharacterized protein</fullName>
    </submittedName>
</protein>
<evidence type="ECO:0000313" key="2">
    <source>
        <dbReference type="Proteomes" id="UP001148629"/>
    </source>
</evidence>
<accession>A0ACC1RJA9</accession>
<gene>
    <name evidence="1" type="ORF">NM208_g13563</name>
</gene>
<sequence length="849" mass="95150">MISLSLGLSFKAATGVFFNHHQLERQFTHPGPLIQRGREHFETVSAHQGPDEIAVLGVSPGAAMQNDDPRTRKPMSFSQEWHGYQTIPYTARETDSQFNASYAFTHSQQPNGAAAILSADAGFSNHGPTDSFLDNSRGMTVQKPTTTPTKGKRVRTGCLTCRERHLKCDEALPDCMNCQKRGRECKRGVRLNFLEINLHRPASMPSPEEWAVEFQDESRDIASEYQGGLGRYAPYDLGLEDPNNHRELKPPSREDEFPEFDRPQSSSRPYSQDETTPRNSEASLLQYQDQETKPEGNDAGGGMISDVSNIATPSSSTHSTATPRADFHQEQLVTMRNRTSPHQPGMEANVGFEPLELGRPARIDSIPLERGFQDSPIQKFSSEVAETVGRDILTSAEEVYYMQVFVEDVGVWMDSFNRDKHFSRTIPYHALKSTMLLNALLACGAKHVSLVSAENHDKALFYYNTATTQLLRSLQNPDRNTAECATTAIVLNVYEIMSEKPAQRMSHIAGSRALIRECGWNATTTGIGSACFWLNIGIEVLNCLATNWQTTWNPDEWGMDLNFTGHDSKDDSNDQTWVHRILYIVAKVANFRATTTKPEDMNPRDEQIWIGNRMSQWHELKRLCDSWNNSCPRTMHPFGYVKSSKPTGKSAFPRVWMIQREATIGRLLYHATHCILSQTHPLESITSSERMRFLQLHHAYQVCGIAAHSTDRGVAIVAIRCLAIAGAMLTNPIEQAEVLDILDRINSTSGWRLGAVEIELRKAWGWERMKLPVPSPKTDTSQEHGMASVRRASVPLMPARVSTPPVMAAVGSKTPVNPLSFADFKLPNHPYQNWYEPPNRTGPFNPPSL</sequence>
<keyword evidence="2" id="KW-1185">Reference proteome</keyword>
<proteinExistence type="predicted"/>
<dbReference type="EMBL" id="JANRMS010002814">
    <property type="protein sequence ID" value="KAJ3520810.1"/>
    <property type="molecule type" value="Genomic_DNA"/>
</dbReference>
<dbReference type="Proteomes" id="UP001148629">
    <property type="component" value="Unassembled WGS sequence"/>
</dbReference>
<name>A0ACC1RJA9_9HYPO</name>
<evidence type="ECO:0000313" key="1">
    <source>
        <dbReference type="EMBL" id="KAJ3520810.1"/>
    </source>
</evidence>